<dbReference type="SUPFAM" id="SSF56935">
    <property type="entry name" value="Porins"/>
    <property type="match status" value="1"/>
</dbReference>
<evidence type="ECO:0000313" key="4">
    <source>
        <dbReference type="Proteomes" id="UP000223759"/>
    </source>
</evidence>
<evidence type="ECO:0000256" key="1">
    <source>
        <dbReference type="SAM" id="MobiDB-lite"/>
    </source>
</evidence>
<proteinExistence type="predicted"/>
<protein>
    <recommendedName>
        <fullName evidence="5">Zinc-regulated TonB-dependent outer membrane receptor</fullName>
    </recommendedName>
</protein>
<evidence type="ECO:0008006" key="5">
    <source>
        <dbReference type="Google" id="ProtNLM"/>
    </source>
</evidence>
<organism evidence="3 4">
    <name type="scientific">Ectothiorhodosinus mongolicus</name>
    <dbReference type="NCBI Taxonomy" id="233100"/>
    <lineage>
        <taxon>Bacteria</taxon>
        <taxon>Pseudomonadati</taxon>
        <taxon>Pseudomonadota</taxon>
        <taxon>Gammaproteobacteria</taxon>
        <taxon>Chromatiales</taxon>
        <taxon>Ectothiorhodospiraceae</taxon>
        <taxon>Ectothiorhodosinus</taxon>
    </lineage>
</organism>
<evidence type="ECO:0000313" key="3">
    <source>
        <dbReference type="EMBL" id="SIT69330.1"/>
    </source>
</evidence>
<dbReference type="EMBL" id="FTPK01000002">
    <property type="protein sequence ID" value="SIT69330.1"/>
    <property type="molecule type" value="Genomic_DNA"/>
</dbReference>
<dbReference type="InterPro" id="IPR023614">
    <property type="entry name" value="Porin_dom_sf"/>
</dbReference>
<gene>
    <name evidence="3" type="ORF">SAMN05216526_1058</name>
</gene>
<dbReference type="AlphaFoldDB" id="A0A1R3W0J3"/>
<evidence type="ECO:0000256" key="2">
    <source>
        <dbReference type="SAM" id="SignalP"/>
    </source>
</evidence>
<keyword evidence="4" id="KW-1185">Reference proteome</keyword>
<sequence length="419" mass="45631">MQKKRSFKLAPLAGAVGLVFAGAQVSTANELDLDISLIIDAVYFNTLSTGNESPAGFSSGHHHHGHSHDHGHGHSHGFDEGFNMGHSEISIEGTLGGALKGVLMLGFNDKEVEVEEAYLQTLGLPNGLQLKAGKFLSGIGYINSQHGHDWDFVDRPLLNEYLFGDHGLQETGIQATWLAPTDTYTLFGLELLQGETSGVANYIGSQGDGRILKDVSGPRLVTGFVKFAPDLGDANAAQFGLSGGYARSYQNTREHSLRNEDWDGTAWFAGVDGVFKHDAGRSYGHGDWRLQGEYFYRAQDVDRRDVAFEGSAVSNVQSFTNKQDGLYIQGVYGIAPRWEAGLRAEALGFTNKVGRGDGKTEDTSYRYSAQLTFRPMEPVFLRAQLSSIDFADDDHSHGNGLEFMLQLNVALGAHGAHRF</sequence>
<dbReference type="Gene3D" id="2.40.160.10">
    <property type="entry name" value="Porin"/>
    <property type="match status" value="1"/>
</dbReference>
<accession>A0A1R3W0J3</accession>
<feature type="signal peptide" evidence="2">
    <location>
        <begin position="1"/>
        <end position="21"/>
    </location>
</feature>
<dbReference type="RefSeq" id="WP_084178659.1">
    <property type="nucleotide sequence ID" value="NZ_CP023018.1"/>
</dbReference>
<feature type="region of interest" description="Disordered" evidence="1">
    <location>
        <begin position="55"/>
        <end position="79"/>
    </location>
</feature>
<feature type="chain" id="PRO_5012345237" description="Zinc-regulated TonB-dependent outer membrane receptor" evidence="2">
    <location>
        <begin position="22"/>
        <end position="419"/>
    </location>
</feature>
<keyword evidence="2" id="KW-0732">Signal</keyword>
<feature type="compositionally biased region" description="Basic and acidic residues" evidence="1">
    <location>
        <begin position="68"/>
        <end position="79"/>
    </location>
</feature>
<name>A0A1R3W0J3_9GAMM</name>
<dbReference type="Proteomes" id="UP000223759">
    <property type="component" value="Unassembled WGS sequence"/>
</dbReference>
<dbReference type="STRING" id="233100.SAMN05216526_1058"/>
<reference evidence="3 4" key="1">
    <citation type="submission" date="2017-01" db="EMBL/GenBank/DDBJ databases">
        <authorList>
            <person name="Mah S.A."/>
            <person name="Swanson W.J."/>
            <person name="Moy G.W."/>
            <person name="Vacquier V.D."/>
        </authorList>
    </citation>
    <scope>NUCLEOTIDE SEQUENCE [LARGE SCALE GENOMIC DNA]</scope>
    <source>
        <strain evidence="3 4">M9</strain>
    </source>
</reference>